<evidence type="ECO:0000256" key="1">
    <source>
        <dbReference type="SAM" id="Phobius"/>
    </source>
</evidence>
<dbReference type="Pfam" id="PF09990">
    <property type="entry name" value="DUF2231"/>
    <property type="match status" value="1"/>
</dbReference>
<reference evidence="3" key="1">
    <citation type="submission" date="2018-05" db="EMBL/GenBank/DDBJ databases">
        <authorList>
            <person name="Lanie J.A."/>
            <person name="Ng W.-L."/>
            <person name="Kazmierczak K.M."/>
            <person name="Andrzejewski T.M."/>
            <person name="Davidsen T.M."/>
            <person name="Wayne K.J."/>
            <person name="Tettelin H."/>
            <person name="Glass J.I."/>
            <person name="Rusch D."/>
            <person name="Podicherti R."/>
            <person name="Tsui H.-C.T."/>
            <person name="Winkler M.E."/>
        </authorList>
    </citation>
    <scope>NUCLEOTIDE SEQUENCE</scope>
</reference>
<keyword evidence="1" id="KW-0472">Membrane</keyword>
<sequence>MAKPYLYLNFIMFVPLHPAIVHFPIALITAALILHGIQLWKPNWLSRVVGLWLMGLATISAIAAVLTGQKEAAKAGEIGYPTETLILIERHETFGNIVVWGSILFFIGWVYFFFKYKNDIQLDRLALAFLLLLFMIVTVSAYTGGQLVYIHGVGTP</sequence>
<name>A0A381X6T9_9ZZZZ</name>
<dbReference type="InterPro" id="IPR019251">
    <property type="entry name" value="DUF2231_TM"/>
</dbReference>
<feature type="transmembrane region" description="Helical" evidence="1">
    <location>
        <begin position="126"/>
        <end position="150"/>
    </location>
</feature>
<keyword evidence="1" id="KW-1133">Transmembrane helix</keyword>
<organism evidence="3">
    <name type="scientific">marine metagenome</name>
    <dbReference type="NCBI Taxonomy" id="408172"/>
    <lineage>
        <taxon>unclassified sequences</taxon>
        <taxon>metagenomes</taxon>
        <taxon>ecological metagenomes</taxon>
    </lineage>
</organism>
<protein>
    <recommendedName>
        <fullName evidence="2">DUF2231 domain-containing protein</fullName>
    </recommendedName>
</protein>
<dbReference type="EMBL" id="UINC01014124">
    <property type="protein sequence ID" value="SVA60475.1"/>
    <property type="molecule type" value="Genomic_DNA"/>
</dbReference>
<keyword evidence="1" id="KW-0812">Transmembrane</keyword>
<gene>
    <name evidence="3" type="ORF">METZ01_LOCUS113329</name>
</gene>
<feature type="transmembrane region" description="Helical" evidence="1">
    <location>
        <begin position="6"/>
        <end position="32"/>
    </location>
</feature>
<feature type="transmembrane region" description="Helical" evidence="1">
    <location>
        <begin position="44"/>
        <end position="66"/>
    </location>
</feature>
<evidence type="ECO:0000313" key="3">
    <source>
        <dbReference type="EMBL" id="SVA60475.1"/>
    </source>
</evidence>
<feature type="transmembrane region" description="Helical" evidence="1">
    <location>
        <begin position="97"/>
        <end position="114"/>
    </location>
</feature>
<accession>A0A381X6T9</accession>
<proteinExistence type="predicted"/>
<evidence type="ECO:0000259" key="2">
    <source>
        <dbReference type="Pfam" id="PF09990"/>
    </source>
</evidence>
<feature type="domain" description="DUF2231" evidence="2">
    <location>
        <begin position="14"/>
        <end position="155"/>
    </location>
</feature>
<dbReference type="AlphaFoldDB" id="A0A381X6T9"/>